<accession>A0AAW1LCF1</accession>
<protein>
    <recommendedName>
        <fullName evidence="4">DNA binding HTH domain-containing protein</fullName>
    </recommendedName>
</protein>
<dbReference type="EMBL" id="JASPKY010000133">
    <property type="protein sequence ID" value="KAK9731381.1"/>
    <property type="molecule type" value="Genomic_DNA"/>
</dbReference>
<name>A0AAW1LCF1_POPJA</name>
<dbReference type="InterPro" id="IPR009057">
    <property type="entry name" value="Homeodomain-like_sf"/>
</dbReference>
<dbReference type="Proteomes" id="UP001458880">
    <property type="component" value="Unassembled WGS sequence"/>
</dbReference>
<comment type="caution">
    <text evidence="2">The sequence shown here is derived from an EMBL/GenBank/DDBJ whole genome shotgun (WGS) entry which is preliminary data.</text>
</comment>
<dbReference type="AlphaFoldDB" id="A0AAW1LCF1"/>
<reference evidence="2 3" key="1">
    <citation type="journal article" date="2024" name="BMC Genomics">
        <title>De novo assembly and annotation of Popillia japonica's genome with initial clues to its potential as an invasive pest.</title>
        <authorList>
            <person name="Cucini C."/>
            <person name="Boschi S."/>
            <person name="Funari R."/>
            <person name="Cardaioli E."/>
            <person name="Iannotti N."/>
            <person name="Marturano G."/>
            <person name="Paoli F."/>
            <person name="Bruttini M."/>
            <person name="Carapelli A."/>
            <person name="Frati F."/>
            <person name="Nardi F."/>
        </authorList>
    </citation>
    <scope>NUCLEOTIDE SEQUENCE [LARGE SCALE GENOMIC DNA]</scope>
    <source>
        <strain evidence="2">DMR45628</strain>
    </source>
</reference>
<dbReference type="SUPFAM" id="SSF46689">
    <property type="entry name" value="Homeodomain-like"/>
    <property type="match status" value="1"/>
</dbReference>
<evidence type="ECO:0000256" key="1">
    <source>
        <dbReference type="ARBA" id="ARBA00004123"/>
    </source>
</evidence>
<evidence type="ECO:0008006" key="4">
    <source>
        <dbReference type="Google" id="ProtNLM"/>
    </source>
</evidence>
<proteinExistence type="predicted"/>
<evidence type="ECO:0000313" key="2">
    <source>
        <dbReference type="EMBL" id="KAK9731381.1"/>
    </source>
</evidence>
<gene>
    <name evidence="2" type="ORF">QE152_g13697</name>
</gene>
<keyword evidence="3" id="KW-1185">Reference proteome</keyword>
<organism evidence="2 3">
    <name type="scientific">Popillia japonica</name>
    <name type="common">Japanese beetle</name>
    <dbReference type="NCBI Taxonomy" id="7064"/>
    <lineage>
        <taxon>Eukaryota</taxon>
        <taxon>Metazoa</taxon>
        <taxon>Ecdysozoa</taxon>
        <taxon>Arthropoda</taxon>
        <taxon>Hexapoda</taxon>
        <taxon>Insecta</taxon>
        <taxon>Pterygota</taxon>
        <taxon>Neoptera</taxon>
        <taxon>Endopterygota</taxon>
        <taxon>Coleoptera</taxon>
        <taxon>Polyphaga</taxon>
        <taxon>Scarabaeiformia</taxon>
        <taxon>Scarabaeidae</taxon>
        <taxon>Rutelinae</taxon>
        <taxon>Popillia</taxon>
    </lineage>
</organism>
<evidence type="ECO:0000313" key="3">
    <source>
        <dbReference type="Proteomes" id="UP001458880"/>
    </source>
</evidence>
<dbReference type="Gene3D" id="1.10.10.60">
    <property type="entry name" value="Homeodomain-like"/>
    <property type="match status" value="1"/>
</dbReference>
<comment type="subcellular location">
    <subcellularLocation>
        <location evidence="1">Nucleus</location>
    </subcellularLocation>
</comment>
<sequence length="69" mass="7868">MSSVQQNRNNAEKRKISSHSYATFTGETLQLCLATIREGRMSHRAAQAHFKIARRTILNKLKDRQVLVG</sequence>
<dbReference type="GO" id="GO:0005634">
    <property type="term" value="C:nucleus"/>
    <property type="evidence" value="ECO:0007669"/>
    <property type="project" value="UniProtKB-SubCell"/>
</dbReference>